<keyword evidence="2" id="KW-1185">Reference proteome</keyword>
<sequence>MAKPVELRDPAVHRIAISGASLAFMLQDFSFSQGDCDGIIFGHLQRRSTVNLQDDDEEQQVTHEEITAMVTGYCCSGTLFSFYDATGRIHHKKLANLIGERERRGGDPVIGWFVGRRSTPLRPSMREIAVTSHLRLLTPQTRTLSSETRGDRQGSAGGDNSYKSGAILVSGRADDNLLLSKNHAQDGGPSNDVPITKEDRVSGQGIRINSGIGASASSNLGIKSGASSSSGSANIGRKLLSTGVESSSRNVGHSVEVKIVQARENNFPGSGAFPSQPSSPSRQAVGIPHSSPCLFLLLSESGSRNEVQTHEYKAFQYHRKSEQIGTFEPRTITIINVGPAFRGLYNVFTPVSPFPWLSGMSELEEGSDEVDSLRGSTDIRKGSVNSFRSPSQVVKTSSKREERMLNLYAEGYSLGKLNSFFRENGHEGVSNLEDLYAGMLMKLETLAKEVSENATALAEQETVNAKLRAAVMGSDYT</sequence>
<gene>
    <name evidence="1" type="ORF">O6H91_11G085400</name>
</gene>
<dbReference type="Proteomes" id="UP001162992">
    <property type="component" value="Chromosome 11"/>
</dbReference>
<proteinExistence type="predicted"/>
<reference evidence="2" key="1">
    <citation type="journal article" date="2024" name="Proc. Natl. Acad. Sci. U.S.A.">
        <title>Extraordinary preservation of gene collinearity over three hundred million years revealed in homosporous lycophytes.</title>
        <authorList>
            <person name="Li C."/>
            <person name="Wickell D."/>
            <person name="Kuo L.Y."/>
            <person name="Chen X."/>
            <person name="Nie B."/>
            <person name="Liao X."/>
            <person name="Peng D."/>
            <person name="Ji J."/>
            <person name="Jenkins J."/>
            <person name="Williams M."/>
            <person name="Shu S."/>
            <person name="Plott C."/>
            <person name="Barry K."/>
            <person name="Rajasekar S."/>
            <person name="Grimwood J."/>
            <person name="Han X."/>
            <person name="Sun S."/>
            <person name="Hou Z."/>
            <person name="He W."/>
            <person name="Dai G."/>
            <person name="Sun C."/>
            <person name="Schmutz J."/>
            <person name="Leebens-Mack J.H."/>
            <person name="Li F.W."/>
            <person name="Wang L."/>
        </authorList>
    </citation>
    <scope>NUCLEOTIDE SEQUENCE [LARGE SCALE GENOMIC DNA]</scope>
    <source>
        <strain evidence="2">cv. PW_Plant_1</strain>
    </source>
</reference>
<name>A0ACC2CB88_DIPCM</name>
<evidence type="ECO:0000313" key="1">
    <source>
        <dbReference type="EMBL" id="KAJ7539293.1"/>
    </source>
</evidence>
<protein>
    <submittedName>
        <fullName evidence="1">Uncharacterized protein</fullName>
    </submittedName>
</protein>
<accession>A0ACC2CB88</accession>
<dbReference type="EMBL" id="CM055102">
    <property type="protein sequence ID" value="KAJ7539293.1"/>
    <property type="molecule type" value="Genomic_DNA"/>
</dbReference>
<comment type="caution">
    <text evidence="1">The sequence shown here is derived from an EMBL/GenBank/DDBJ whole genome shotgun (WGS) entry which is preliminary data.</text>
</comment>
<organism evidence="1 2">
    <name type="scientific">Diphasiastrum complanatum</name>
    <name type="common">Issler's clubmoss</name>
    <name type="synonym">Lycopodium complanatum</name>
    <dbReference type="NCBI Taxonomy" id="34168"/>
    <lineage>
        <taxon>Eukaryota</taxon>
        <taxon>Viridiplantae</taxon>
        <taxon>Streptophyta</taxon>
        <taxon>Embryophyta</taxon>
        <taxon>Tracheophyta</taxon>
        <taxon>Lycopodiopsida</taxon>
        <taxon>Lycopodiales</taxon>
        <taxon>Lycopodiaceae</taxon>
        <taxon>Lycopodioideae</taxon>
        <taxon>Diphasiastrum</taxon>
    </lineage>
</organism>
<evidence type="ECO:0000313" key="2">
    <source>
        <dbReference type="Proteomes" id="UP001162992"/>
    </source>
</evidence>